<dbReference type="RefSeq" id="WP_221601971.1">
    <property type="nucleotide sequence ID" value="NZ_JAIGNU010000001.1"/>
</dbReference>
<proteinExistence type="predicted"/>
<feature type="region of interest" description="Disordered" evidence="1">
    <location>
        <begin position="1"/>
        <end position="22"/>
    </location>
</feature>
<name>A0ABS7JTW3_9SPHN</name>
<organism evidence="2 3">
    <name type="scientific">Qipengyuania mesophila</name>
    <dbReference type="NCBI Taxonomy" id="2867246"/>
    <lineage>
        <taxon>Bacteria</taxon>
        <taxon>Pseudomonadati</taxon>
        <taxon>Pseudomonadota</taxon>
        <taxon>Alphaproteobacteria</taxon>
        <taxon>Sphingomonadales</taxon>
        <taxon>Erythrobacteraceae</taxon>
        <taxon>Qipengyuania</taxon>
    </lineage>
</organism>
<protein>
    <submittedName>
        <fullName evidence="2">Uncharacterized protein</fullName>
    </submittedName>
</protein>
<evidence type="ECO:0000313" key="2">
    <source>
        <dbReference type="EMBL" id="MBX7501091.1"/>
    </source>
</evidence>
<comment type="caution">
    <text evidence="2">The sequence shown here is derived from an EMBL/GenBank/DDBJ whole genome shotgun (WGS) entry which is preliminary data.</text>
</comment>
<keyword evidence="3" id="KW-1185">Reference proteome</keyword>
<evidence type="ECO:0000256" key="1">
    <source>
        <dbReference type="SAM" id="MobiDB-lite"/>
    </source>
</evidence>
<dbReference type="Proteomes" id="UP000782554">
    <property type="component" value="Unassembled WGS sequence"/>
</dbReference>
<evidence type="ECO:0000313" key="3">
    <source>
        <dbReference type="Proteomes" id="UP000782554"/>
    </source>
</evidence>
<reference evidence="2 3" key="1">
    <citation type="submission" date="2021-08" db="EMBL/GenBank/DDBJ databases">
        <title>Comparative Genomics Analysis of the Genus Qipengyuania Reveals Extensive Genetic Diversity and Metabolic Versatility, Including the Description of Fifteen Novel Species.</title>
        <authorList>
            <person name="Liu Y."/>
        </authorList>
    </citation>
    <scope>NUCLEOTIDE SEQUENCE [LARGE SCALE GENOMIC DNA]</scope>
    <source>
        <strain evidence="2 3">YG27</strain>
    </source>
</reference>
<accession>A0ABS7JTW3</accession>
<sequence>MTALERVTQRAMRHGDPERPSVPSPLLSLEEFFDGNDEIGSIGCNLESEPEPAEFFELFMDIRSRSEVSDVRIQITSVEAPGVAWPFSDTVWIMTEVGEDEVRNWFPEHLAPDEVWEGFIPNAKYEECAIAEGHKPVAVWYD</sequence>
<dbReference type="EMBL" id="JAIGNU010000001">
    <property type="protein sequence ID" value="MBX7501091.1"/>
    <property type="molecule type" value="Genomic_DNA"/>
</dbReference>
<gene>
    <name evidence="2" type="ORF">K3181_06525</name>
</gene>